<dbReference type="Proteomes" id="UP000694422">
    <property type="component" value="Unplaced"/>
</dbReference>
<evidence type="ECO:0000256" key="1">
    <source>
        <dbReference type="SAM" id="Phobius"/>
    </source>
</evidence>
<reference evidence="2" key="2">
    <citation type="submission" date="2025-09" db="UniProtKB">
        <authorList>
            <consortium name="Ensembl"/>
        </authorList>
    </citation>
    <scope>IDENTIFICATION</scope>
</reference>
<evidence type="ECO:0000313" key="3">
    <source>
        <dbReference type="Proteomes" id="UP000694422"/>
    </source>
</evidence>
<dbReference type="Ensembl" id="ENSSDAT00000013048.1">
    <property type="protein sequence ID" value="ENSSDAP00000011524.1"/>
    <property type="gene ID" value="ENSSDAG00000010408.1"/>
</dbReference>
<proteinExistence type="predicted"/>
<organism evidence="2 3">
    <name type="scientific">Spermophilus dauricus</name>
    <name type="common">Daurian ground squirrel</name>
    <dbReference type="NCBI Taxonomy" id="99837"/>
    <lineage>
        <taxon>Eukaryota</taxon>
        <taxon>Metazoa</taxon>
        <taxon>Chordata</taxon>
        <taxon>Craniata</taxon>
        <taxon>Vertebrata</taxon>
        <taxon>Euteleostomi</taxon>
        <taxon>Mammalia</taxon>
        <taxon>Eutheria</taxon>
        <taxon>Euarchontoglires</taxon>
        <taxon>Glires</taxon>
        <taxon>Rodentia</taxon>
        <taxon>Sciuromorpha</taxon>
        <taxon>Sciuridae</taxon>
        <taxon>Xerinae</taxon>
        <taxon>Marmotini</taxon>
        <taxon>Spermophilus</taxon>
    </lineage>
</organism>
<name>A0A8C9PJ14_SPEDA</name>
<accession>A0A8C9PJ14</accession>
<sequence length="72" mass="8483">MRKPRLWSHNVAQAGFELCDPPVSASQAAGIMGMHHHAWLMFVFFYGLYFLFHWSMCLFLCQYYTSTTKLYP</sequence>
<keyword evidence="1" id="KW-1133">Transmembrane helix</keyword>
<evidence type="ECO:0000313" key="2">
    <source>
        <dbReference type="Ensembl" id="ENSSDAP00000011524.1"/>
    </source>
</evidence>
<keyword evidence="1" id="KW-0472">Membrane</keyword>
<keyword evidence="1" id="KW-0812">Transmembrane</keyword>
<protein>
    <submittedName>
        <fullName evidence="2">Uncharacterized protein</fullName>
    </submittedName>
</protein>
<dbReference type="AlphaFoldDB" id="A0A8C9PJ14"/>
<reference evidence="2" key="1">
    <citation type="submission" date="2025-08" db="UniProtKB">
        <authorList>
            <consortium name="Ensembl"/>
        </authorList>
    </citation>
    <scope>IDENTIFICATION</scope>
</reference>
<feature type="transmembrane region" description="Helical" evidence="1">
    <location>
        <begin position="39"/>
        <end position="65"/>
    </location>
</feature>
<keyword evidence="3" id="KW-1185">Reference proteome</keyword>